<evidence type="ECO:0000256" key="1">
    <source>
        <dbReference type="SAM" id="MobiDB-lite"/>
    </source>
</evidence>
<proteinExistence type="predicted"/>
<name>A0A918TGL0_STRCJ</name>
<reference evidence="2" key="1">
    <citation type="journal article" date="2014" name="Int. J. Syst. Evol. Microbiol.">
        <title>Complete genome sequence of Corynebacterium casei LMG S-19264T (=DSM 44701T), isolated from a smear-ripened cheese.</title>
        <authorList>
            <consortium name="US DOE Joint Genome Institute (JGI-PGF)"/>
            <person name="Walter F."/>
            <person name="Albersmeier A."/>
            <person name="Kalinowski J."/>
            <person name="Ruckert C."/>
        </authorList>
    </citation>
    <scope>NUCLEOTIDE SEQUENCE</scope>
    <source>
        <strain evidence="2">JCM 4633</strain>
    </source>
</reference>
<gene>
    <name evidence="2" type="ORF">GCM10010507_20900</name>
</gene>
<evidence type="ECO:0000313" key="3">
    <source>
        <dbReference type="Proteomes" id="UP000646244"/>
    </source>
</evidence>
<evidence type="ECO:0000313" key="2">
    <source>
        <dbReference type="EMBL" id="GHC45444.1"/>
    </source>
</evidence>
<protein>
    <submittedName>
        <fullName evidence="2">Uncharacterized protein</fullName>
    </submittedName>
</protein>
<comment type="caution">
    <text evidence="2">The sequence shown here is derived from an EMBL/GenBank/DDBJ whole genome shotgun (WGS) entry which is preliminary data.</text>
</comment>
<organism evidence="2 3">
    <name type="scientific">Streptomyces cinnamoneus</name>
    <name type="common">Streptoverticillium cinnamoneum</name>
    <dbReference type="NCBI Taxonomy" id="53446"/>
    <lineage>
        <taxon>Bacteria</taxon>
        <taxon>Bacillati</taxon>
        <taxon>Actinomycetota</taxon>
        <taxon>Actinomycetes</taxon>
        <taxon>Kitasatosporales</taxon>
        <taxon>Streptomycetaceae</taxon>
        <taxon>Streptomyces</taxon>
        <taxon>Streptomyces cinnamoneus group</taxon>
    </lineage>
</organism>
<dbReference type="AlphaFoldDB" id="A0A918TGL0"/>
<dbReference type="EMBL" id="BMVB01000005">
    <property type="protein sequence ID" value="GHC45444.1"/>
    <property type="molecule type" value="Genomic_DNA"/>
</dbReference>
<dbReference type="RefSeq" id="WP_190109393.1">
    <property type="nucleotide sequence ID" value="NZ_BMVB01000005.1"/>
</dbReference>
<dbReference type="Proteomes" id="UP000646244">
    <property type="component" value="Unassembled WGS sequence"/>
</dbReference>
<reference evidence="2" key="2">
    <citation type="submission" date="2020-09" db="EMBL/GenBank/DDBJ databases">
        <authorList>
            <person name="Sun Q."/>
            <person name="Ohkuma M."/>
        </authorList>
    </citation>
    <scope>NUCLEOTIDE SEQUENCE</scope>
    <source>
        <strain evidence="2">JCM 4633</strain>
    </source>
</reference>
<feature type="region of interest" description="Disordered" evidence="1">
    <location>
        <begin position="34"/>
        <end position="57"/>
    </location>
</feature>
<sequence length="57" mass="5759">MAEVQAAATGTADAAPLLSVGDRWEGFLDELQAGADPNALDTPGTTSAKTIELKSAN</sequence>
<accession>A0A918TGL0</accession>